<feature type="transmembrane region" description="Helical" evidence="6">
    <location>
        <begin position="530"/>
        <end position="550"/>
    </location>
</feature>
<dbReference type="eggNOG" id="COG0577">
    <property type="taxonomic scope" value="Bacteria"/>
</dbReference>
<feature type="domain" description="ABC3 transporter permease C-terminal" evidence="7">
    <location>
        <begin position="771"/>
        <end position="884"/>
    </location>
</feature>
<evidence type="ECO:0000256" key="4">
    <source>
        <dbReference type="ARBA" id="ARBA00022989"/>
    </source>
</evidence>
<keyword evidence="3 6" id="KW-0812">Transmembrane</keyword>
<comment type="subcellular location">
    <subcellularLocation>
        <location evidence="1">Cell membrane</location>
        <topology evidence="1">Multi-pass membrane protein</topology>
    </subcellularLocation>
</comment>
<evidence type="ECO:0000259" key="8">
    <source>
        <dbReference type="Pfam" id="PF12704"/>
    </source>
</evidence>
<dbReference type="GO" id="GO:0022857">
    <property type="term" value="F:transmembrane transporter activity"/>
    <property type="evidence" value="ECO:0007669"/>
    <property type="project" value="TreeGrafter"/>
</dbReference>
<organism evidence="9 10">
    <name type="scientific">Fibrisoma limi BUZ 3</name>
    <dbReference type="NCBI Taxonomy" id="1185876"/>
    <lineage>
        <taxon>Bacteria</taxon>
        <taxon>Pseudomonadati</taxon>
        <taxon>Bacteroidota</taxon>
        <taxon>Cytophagia</taxon>
        <taxon>Cytophagales</taxon>
        <taxon>Spirosomataceae</taxon>
        <taxon>Fibrisoma</taxon>
    </lineage>
</organism>
<dbReference type="EMBL" id="CAIT01000005">
    <property type="protein sequence ID" value="CCH52428.1"/>
    <property type="molecule type" value="Genomic_DNA"/>
</dbReference>
<feature type="transmembrane region" description="Helical" evidence="6">
    <location>
        <begin position="820"/>
        <end position="839"/>
    </location>
</feature>
<dbReference type="PANTHER" id="PTHR30572">
    <property type="entry name" value="MEMBRANE COMPONENT OF TRANSPORTER-RELATED"/>
    <property type="match status" value="1"/>
</dbReference>
<dbReference type="InterPro" id="IPR047699">
    <property type="entry name" value="Permease_put_prefix"/>
</dbReference>
<evidence type="ECO:0000313" key="9">
    <source>
        <dbReference type="EMBL" id="CCH52428.1"/>
    </source>
</evidence>
<dbReference type="AlphaFoldDB" id="I2GEV3"/>
<evidence type="ECO:0000313" key="10">
    <source>
        <dbReference type="Proteomes" id="UP000009309"/>
    </source>
</evidence>
<evidence type="ECO:0008006" key="11">
    <source>
        <dbReference type="Google" id="ProtNLM"/>
    </source>
</evidence>
<dbReference type="InterPro" id="IPR050250">
    <property type="entry name" value="Macrolide_Exporter_MacB"/>
</dbReference>
<dbReference type="InterPro" id="IPR003838">
    <property type="entry name" value="ABC3_permease_C"/>
</dbReference>
<dbReference type="STRING" id="1185876.BN8_01431"/>
<gene>
    <name evidence="9" type="ORF">BN8_01431</name>
</gene>
<feature type="transmembrane region" description="Helical" evidence="6">
    <location>
        <begin position="854"/>
        <end position="874"/>
    </location>
</feature>
<evidence type="ECO:0000256" key="3">
    <source>
        <dbReference type="ARBA" id="ARBA00022692"/>
    </source>
</evidence>
<keyword evidence="10" id="KW-1185">Reference proteome</keyword>
<evidence type="ECO:0000256" key="6">
    <source>
        <dbReference type="SAM" id="Phobius"/>
    </source>
</evidence>
<feature type="transmembrane region" description="Helical" evidence="6">
    <location>
        <begin position="485"/>
        <end position="509"/>
    </location>
</feature>
<keyword evidence="4 6" id="KW-1133">Transmembrane helix</keyword>
<evidence type="ECO:0000259" key="7">
    <source>
        <dbReference type="Pfam" id="PF02687"/>
    </source>
</evidence>
<dbReference type="InterPro" id="IPR025857">
    <property type="entry name" value="MacB_PCD"/>
</dbReference>
<dbReference type="Pfam" id="PF02687">
    <property type="entry name" value="FtsX"/>
    <property type="match status" value="2"/>
</dbReference>
<dbReference type="GO" id="GO:0005886">
    <property type="term" value="C:plasma membrane"/>
    <property type="evidence" value="ECO:0007669"/>
    <property type="project" value="UniProtKB-SubCell"/>
</dbReference>
<proteinExistence type="predicted"/>
<feature type="domain" description="MacB-like periplasmic core" evidence="8">
    <location>
        <begin position="110"/>
        <end position="335"/>
    </location>
</feature>
<feature type="transmembrane region" description="Helical" evidence="6">
    <location>
        <begin position="444"/>
        <end position="465"/>
    </location>
</feature>
<dbReference type="Pfam" id="PF12704">
    <property type="entry name" value="MacB_PCD"/>
    <property type="match status" value="2"/>
</dbReference>
<accession>I2GEV3</accession>
<reference evidence="9 10" key="1">
    <citation type="journal article" date="2012" name="J. Bacteriol.">
        <title>Genome Sequence of the Filamentous Bacterium Fibrisoma limi BUZ 3T.</title>
        <authorList>
            <person name="Filippini M."/>
            <person name="Qi W."/>
            <person name="Jaenicke S."/>
            <person name="Goesmann A."/>
            <person name="Smits T.H."/>
            <person name="Bagheri H.C."/>
        </authorList>
    </citation>
    <scope>NUCLEOTIDE SEQUENCE [LARGE SCALE GENOMIC DNA]</scope>
    <source>
        <strain evidence="10">BUZ 3T</strain>
    </source>
</reference>
<comment type="caution">
    <text evidence="9">The sequence shown here is derived from an EMBL/GenBank/DDBJ whole genome shotgun (WGS) entry which is preliminary data.</text>
</comment>
<feature type="transmembrane region" description="Helical" evidence="6">
    <location>
        <begin position="768"/>
        <end position="792"/>
    </location>
</feature>
<sequence length="892" mass="100355">MPNATQPPRNDQSAGAGPRWATRLLSLWGHPDTREEVQGDLLELYAYWVETVGERRANWRYVLNVLKLLRPLAKSKQAPEYPPPFLLSPDMLRNYFTIAWRTLAHNKVYSLINVIGLSIGLAAAMLIMLYTKDEVSYDRFHANNPNIYRITSKEFTPAGVQERLSTNTGYFQGPKFTDGVPEIQSFVRFKGHRVDLKHGNAVKSQEGFQTDSSFFSVFSFPLLSGNPRTALQDPNSVVLSEEAAEREFGTTDVLGKVLLLKDSYEDNSQFKPYTVTGVSANCPQNSSIKFDLLMPLIVPQEAITDKNNWFNFFLNTFVLLNPNANVANVEKQMNRIYVADARDAIKTMAAQYGMKNRMDYRLQPYTDMHLNKDLPPDNGLVDRSNPMYSYILSGIALFILLIACINFVNLTVARSLKRAKEIGIRKVVGGGRSQLTFQFLGESFLLCFAAFVFALILVQLVLPTFNQLSNKALALSYLFDVRLVAGYITLFLATGLLAGFYPALVLSSYSPVQTLYSRFNLSGKNYLQKSLVVLQFAIASFLIIGTLTIYSQFDYLTNKNLGYDDRHVIDIGKSGLTRDEVKLLREELLKQPNIVSIAPKNGGNWGTIAKINGETQMHFTYETVDPTYLPLFRIPISRGRNFSADLPTDSTQSVLVNESFVKKAGWKNPLGQVVDFWYNNEKYRVVGVVKDYHYAALNEAIGPQLFTMKPGNSYGRFFVKIKPGSETASLHHIAKTFKRLFPITPYSYKFLDEDNRSKYEAEAKWKQIMLFGAILTIFISCIGLFGLATLSAERRTKEIGIRKVLGASVPSLVQLLSSDFLKLVSLSFILAFPAAYYAIDEWLKNYPYRIDISAWTFVSAAILSIVIALLTVSFQSIKAATSDPIKSIRTAE</sequence>
<keyword evidence="2" id="KW-1003">Cell membrane</keyword>
<feature type="domain" description="ABC3 transporter permease C-terminal" evidence="7">
    <location>
        <begin position="395"/>
        <end position="511"/>
    </location>
</feature>
<dbReference type="PANTHER" id="PTHR30572:SF18">
    <property type="entry name" value="ABC-TYPE MACROLIDE FAMILY EXPORT SYSTEM PERMEASE COMPONENT 2"/>
    <property type="match status" value="1"/>
</dbReference>
<evidence type="ECO:0000256" key="5">
    <source>
        <dbReference type="ARBA" id="ARBA00023136"/>
    </source>
</evidence>
<name>I2GEV3_9BACT</name>
<evidence type="ECO:0000256" key="1">
    <source>
        <dbReference type="ARBA" id="ARBA00004651"/>
    </source>
</evidence>
<dbReference type="RefSeq" id="WP_009281012.1">
    <property type="nucleotide sequence ID" value="NZ_CAIT01000005.1"/>
</dbReference>
<evidence type="ECO:0000256" key="2">
    <source>
        <dbReference type="ARBA" id="ARBA00022475"/>
    </source>
</evidence>
<dbReference type="NCBIfam" id="NF038404">
    <property type="entry name" value="perm_prefix_2"/>
    <property type="match status" value="1"/>
</dbReference>
<protein>
    <recommendedName>
        <fullName evidence="11">Macrolide export ATP-binding/permease protein macB</fullName>
    </recommendedName>
</protein>
<feature type="transmembrane region" description="Helical" evidence="6">
    <location>
        <begin position="387"/>
        <end position="408"/>
    </location>
</feature>
<keyword evidence="5 6" id="KW-0472">Membrane</keyword>
<feature type="domain" description="MacB-like periplasmic core" evidence="8">
    <location>
        <begin position="537"/>
        <end position="729"/>
    </location>
</feature>
<feature type="transmembrane region" description="Helical" evidence="6">
    <location>
        <begin position="108"/>
        <end position="130"/>
    </location>
</feature>
<dbReference type="Proteomes" id="UP000009309">
    <property type="component" value="Unassembled WGS sequence"/>
</dbReference>